<evidence type="ECO:0000313" key="3">
    <source>
        <dbReference type="EMBL" id="KAH7987108.1"/>
    </source>
</evidence>
<feature type="compositionally biased region" description="Acidic residues" evidence="2">
    <location>
        <begin position="183"/>
        <end position="196"/>
    </location>
</feature>
<dbReference type="AlphaFoldDB" id="A0A9D4YS58"/>
<dbReference type="PANTHER" id="PTHR45688">
    <property type="match status" value="1"/>
</dbReference>
<evidence type="ECO:0000313" key="4">
    <source>
        <dbReference type="Proteomes" id="UP000821837"/>
    </source>
</evidence>
<sequence>MGILYCGCDPLHICPDIVTLGKPIGNGHPIAMVVTTKEVASRFEAQGAEYFNTYGGNPVSVAVASAVLDVIENEKLQQHAKEVGNYLLASLRELQQRHPLIGDVRLKQSGVLLSTEGKYGNVLKFKPPMVFNHDNVDTVVSKLDTLLTKIEDECVDLRYNFANVARSLASSAESLSTASSFDSLEESSEEDLSSSS</sequence>
<proteinExistence type="inferred from homology"/>
<comment type="caution">
    <text evidence="3">The sequence shown here is derived from an EMBL/GenBank/DDBJ whole genome shotgun (WGS) entry which is preliminary data.</text>
</comment>
<dbReference type="VEuPathDB" id="VectorBase:RSAN_038440"/>
<dbReference type="EMBL" id="JABSTV010000119">
    <property type="protein sequence ID" value="KAH7987108.1"/>
    <property type="molecule type" value="Genomic_DNA"/>
</dbReference>
<organism evidence="3 4">
    <name type="scientific">Rhipicephalus sanguineus</name>
    <name type="common">Brown dog tick</name>
    <name type="synonym">Ixodes sanguineus</name>
    <dbReference type="NCBI Taxonomy" id="34632"/>
    <lineage>
        <taxon>Eukaryota</taxon>
        <taxon>Metazoa</taxon>
        <taxon>Ecdysozoa</taxon>
        <taxon>Arthropoda</taxon>
        <taxon>Chelicerata</taxon>
        <taxon>Arachnida</taxon>
        <taxon>Acari</taxon>
        <taxon>Parasitiformes</taxon>
        <taxon>Ixodida</taxon>
        <taxon>Ixodoidea</taxon>
        <taxon>Ixodidae</taxon>
        <taxon>Rhipicephalinae</taxon>
        <taxon>Rhipicephalus</taxon>
        <taxon>Rhipicephalus</taxon>
    </lineage>
</organism>
<dbReference type="Proteomes" id="UP000821837">
    <property type="component" value="Unassembled WGS sequence"/>
</dbReference>
<dbReference type="InterPro" id="IPR005814">
    <property type="entry name" value="Aminotrans_3"/>
</dbReference>
<dbReference type="Gene3D" id="3.90.1150.10">
    <property type="entry name" value="Aspartate Aminotransferase, domain 1"/>
    <property type="match status" value="2"/>
</dbReference>
<comment type="similarity">
    <text evidence="1">Belongs to the class-III pyridoxal-phosphate-dependent aminotransferase family.</text>
</comment>
<dbReference type="PANTHER" id="PTHR45688:SF13">
    <property type="entry name" value="ALANINE--GLYOXYLATE AMINOTRANSFERASE 2-LIKE"/>
    <property type="match status" value="1"/>
</dbReference>
<dbReference type="Pfam" id="PF00202">
    <property type="entry name" value="Aminotran_3"/>
    <property type="match status" value="1"/>
</dbReference>
<name>A0A9D4YS58_RHISA</name>
<keyword evidence="4" id="KW-1185">Reference proteome</keyword>
<dbReference type="GO" id="GO:0030170">
    <property type="term" value="F:pyridoxal phosphate binding"/>
    <property type="evidence" value="ECO:0007669"/>
    <property type="project" value="InterPro"/>
</dbReference>
<accession>A0A9D4YS58</accession>
<gene>
    <name evidence="3" type="ORF">HPB52_024457</name>
</gene>
<dbReference type="GO" id="GO:0005739">
    <property type="term" value="C:mitochondrion"/>
    <property type="evidence" value="ECO:0007669"/>
    <property type="project" value="TreeGrafter"/>
</dbReference>
<evidence type="ECO:0000256" key="2">
    <source>
        <dbReference type="SAM" id="MobiDB-lite"/>
    </source>
</evidence>
<protein>
    <submittedName>
        <fullName evidence="3">Uncharacterized protein</fullName>
    </submittedName>
</protein>
<dbReference type="InterPro" id="IPR015424">
    <property type="entry name" value="PyrdxlP-dep_Trfase"/>
</dbReference>
<dbReference type="SUPFAM" id="SSF53383">
    <property type="entry name" value="PLP-dependent transferases"/>
    <property type="match status" value="1"/>
</dbReference>
<reference evidence="3" key="1">
    <citation type="journal article" date="2020" name="Cell">
        <title>Large-Scale Comparative Analyses of Tick Genomes Elucidate Their Genetic Diversity and Vector Capacities.</title>
        <authorList>
            <consortium name="Tick Genome and Microbiome Consortium (TIGMIC)"/>
            <person name="Jia N."/>
            <person name="Wang J."/>
            <person name="Shi W."/>
            <person name="Du L."/>
            <person name="Sun Y."/>
            <person name="Zhan W."/>
            <person name="Jiang J.F."/>
            <person name="Wang Q."/>
            <person name="Zhang B."/>
            <person name="Ji P."/>
            <person name="Bell-Sakyi L."/>
            <person name="Cui X.M."/>
            <person name="Yuan T.T."/>
            <person name="Jiang B.G."/>
            <person name="Yang W.F."/>
            <person name="Lam T.T."/>
            <person name="Chang Q.C."/>
            <person name="Ding S.J."/>
            <person name="Wang X.J."/>
            <person name="Zhu J.G."/>
            <person name="Ruan X.D."/>
            <person name="Zhao L."/>
            <person name="Wei J.T."/>
            <person name="Ye R.Z."/>
            <person name="Que T.C."/>
            <person name="Du C.H."/>
            <person name="Zhou Y.H."/>
            <person name="Cheng J.X."/>
            <person name="Dai P.F."/>
            <person name="Guo W.B."/>
            <person name="Han X.H."/>
            <person name="Huang E.J."/>
            <person name="Li L.F."/>
            <person name="Wei W."/>
            <person name="Gao Y.C."/>
            <person name="Liu J.Z."/>
            <person name="Shao H.Z."/>
            <person name="Wang X."/>
            <person name="Wang C.C."/>
            <person name="Yang T.C."/>
            <person name="Huo Q.B."/>
            <person name="Li W."/>
            <person name="Chen H.Y."/>
            <person name="Chen S.E."/>
            <person name="Zhou L.G."/>
            <person name="Ni X.B."/>
            <person name="Tian J.H."/>
            <person name="Sheng Y."/>
            <person name="Liu T."/>
            <person name="Pan Y.S."/>
            <person name="Xia L.Y."/>
            <person name="Li J."/>
            <person name="Zhao F."/>
            <person name="Cao W.C."/>
        </authorList>
    </citation>
    <scope>NUCLEOTIDE SEQUENCE</scope>
    <source>
        <strain evidence="3">Rsan-2018</strain>
    </source>
</reference>
<feature type="compositionally biased region" description="Low complexity" evidence="2">
    <location>
        <begin position="172"/>
        <end position="182"/>
    </location>
</feature>
<reference evidence="3" key="2">
    <citation type="submission" date="2021-09" db="EMBL/GenBank/DDBJ databases">
        <authorList>
            <person name="Jia N."/>
            <person name="Wang J."/>
            <person name="Shi W."/>
            <person name="Du L."/>
            <person name="Sun Y."/>
            <person name="Zhan W."/>
            <person name="Jiang J."/>
            <person name="Wang Q."/>
            <person name="Zhang B."/>
            <person name="Ji P."/>
            <person name="Sakyi L.B."/>
            <person name="Cui X."/>
            <person name="Yuan T."/>
            <person name="Jiang B."/>
            <person name="Yang W."/>
            <person name="Lam T.T.-Y."/>
            <person name="Chang Q."/>
            <person name="Ding S."/>
            <person name="Wang X."/>
            <person name="Zhu J."/>
            <person name="Ruan X."/>
            <person name="Zhao L."/>
            <person name="Wei J."/>
            <person name="Que T."/>
            <person name="Du C."/>
            <person name="Cheng J."/>
            <person name="Dai P."/>
            <person name="Han X."/>
            <person name="Huang E."/>
            <person name="Gao Y."/>
            <person name="Liu J."/>
            <person name="Shao H."/>
            <person name="Ye R."/>
            <person name="Li L."/>
            <person name="Wei W."/>
            <person name="Wang X."/>
            <person name="Wang C."/>
            <person name="Huo Q."/>
            <person name="Li W."/>
            <person name="Guo W."/>
            <person name="Chen H."/>
            <person name="Chen S."/>
            <person name="Zhou L."/>
            <person name="Zhou L."/>
            <person name="Ni X."/>
            <person name="Tian J."/>
            <person name="Zhou Y."/>
            <person name="Sheng Y."/>
            <person name="Liu T."/>
            <person name="Pan Y."/>
            <person name="Xia L."/>
            <person name="Li J."/>
            <person name="Zhao F."/>
            <person name="Cao W."/>
        </authorList>
    </citation>
    <scope>NUCLEOTIDE SEQUENCE</scope>
    <source>
        <strain evidence="3">Rsan-2018</strain>
        <tissue evidence="3">Larvae</tissue>
    </source>
</reference>
<evidence type="ECO:0000256" key="1">
    <source>
        <dbReference type="ARBA" id="ARBA00008954"/>
    </source>
</evidence>
<dbReference type="InterPro" id="IPR015422">
    <property type="entry name" value="PyrdxlP-dep_Trfase_small"/>
</dbReference>
<feature type="region of interest" description="Disordered" evidence="2">
    <location>
        <begin position="172"/>
        <end position="196"/>
    </location>
</feature>
<dbReference type="GO" id="GO:0008483">
    <property type="term" value="F:transaminase activity"/>
    <property type="evidence" value="ECO:0007669"/>
    <property type="project" value="InterPro"/>
</dbReference>